<dbReference type="Proteomes" id="UP000815677">
    <property type="component" value="Unassembled WGS sequence"/>
</dbReference>
<reference evidence="2" key="1">
    <citation type="submission" date="2014-09" db="EMBL/GenBank/DDBJ databases">
        <title>Genome sequence of the luminous mushroom Mycena chlorophos for searching fungal bioluminescence genes.</title>
        <authorList>
            <person name="Tanaka Y."/>
            <person name="Kasuga D."/>
            <person name="Oba Y."/>
            <person name="Hase S."/>
            <person name="Sato K."/>
            <person name="Oba Y."/>
            <person name="Sakakibara Y."/>
        </authorList>
    </citation>
    <scope>NUCLEOTIDE SEQUENCE</scope>
</reference>
<proteinExistence type="predicted"/>
<keyword evidence="3" id="KW-1185">Reference proteome</keyword>
<evidence type="ECO:0000313" key="3">
    <source>
        <dbReference type="Proteomes" id="UP000815677"/>
    </source>
</evidence>
<gene>
    <name evidence="2" type="ORF">MCHLO_12456</name>
</gene>
<evidence type="ECO:0000256" key="1">
    <source>
        <dbReference type="SAM" id="MobiDB-lite"/>
    </source>
</evidence>
<dbReference type="Gene3D" id="3.30.50.10">
    <property type="entry name" value="Erythroid Transcription Factor GATA-1, subunit A"/>
    <property type="match status" value="1"/>
</dbReference>
<evidence type="ECO:0000313" key="2">
    <source>
        <dbReference type="EMBL" id="GAT55726.1"/>
    </source>
</evidence>
<sequence>MDGIIAYYKARASAPFKYVYHEYSCVEALAARASLRTPAPADEDEVVYAPNAHGYPTLEPSAGGSRRSGTHRPYPTHAAPGFEIERPLTAPGFRPMPPNAVDPRLLQNQRSHTPGPTRPGRSHHAYQAPPPMPPLPPMPLGRGGPYTEGSYPQPSAALSVDPSLLQPGPARPVARSRSSRNRSGNFIINTPDSMPGASGSAGAQPQDDSCPVCLNPAPTSWRFGNISQRMVCQPCSLYERRTGKQRSPEIEAKKVLRTLAGAKR</sequence>
<name>A0ABQ0LXD6_MYCCL</name>
<accession>A0ABQ0LXD6</accession>
<dbReference type="InterPro" id="IPR013088">
    <property type="entry name" value="Znf_NHR/GATA"/>
</dbReference>
<evidence type="ECO:0008006" key="4">
    <source>
        <dbReference type="Google" id="ProtNLM"/>
    </source>
</evidence>
<organism evidence="2 3">
    <name type="scientific">Mycena chlorophos</name>
    <name type="common">Agaric fungus</name>
    <name type="synonym">Agaricus chlorophos</name>
    <dbReference type="NCBI Taxonomy" id="658473"/>
    <lineage>
        <taxon>Eukaryota</taxon>
        <taxon>Fungi</taxon>
        <taxon>Dikarya</taxon>
        <taxon>Basidiomycota</taxon>
        <taxon>Agaricomycotina</taxon>
        <taxon>Agaricomycetes</taxon>
        <taxon>Agaricomycetidae</taxon>
        <taxon>Agaricales</taxon>
        <taxon>Marasmiineae</taxon>
        <taxon>Mycenaceae</taxon>
        <taxon>Mycena</taxon>
    </lineage>
</organism>
<feature type="region of interest" description="Disordered" evidence="1">
    <location>
        <begin position="54"/>
        <end position="208"/>
    </location>
</feature>
<feature type="compositionally biased region" description="Pro residues" evidence="1">
    <location>
        <begin position="128"/>
        <end position="139"/>
    </location>
</feature>
<protein>
    <recommendedName>
        <fullName evidence="4">GATA-type domain-containing protein</fullName>
    </recommendedName>
</protein>
<dbReference type="EMBL" id="DF849094">
    <property type="protein sequence ID" value="GAT55726.1"/>
    <property type="molecule type" value="Genomic_DNA"/>
</dbReference>